<dbReference type="Proteomes" id="UP001446871">
    <property type="component" value="Unassembled WGS sequence"/>
</dbReference>
<protein>
    <submittedName>
        <fullName evidence="1">Uncharacterized protein</fullName>
    </submittedName>
</protein>
<keyword evidence="2" id="KW-1185">Reference proteome</keyword>
<evidence type="ECO:0000313" key="1">
    <source>
        <dbReference type="EMBL" id="KAK8054427.1"/>
    </source>
</evidence>
<organism evidence="1 2">
    <name type="scientific">Apiospora saccharicola</name>
    <dbReference type="NCBI Taxonomy" id="335842"/>
    <lineage>
        <taxon>Eukaryota</taxon>
        <taxon>Fungi</taxon>
        <taxon>Dikarya</taxon>
        <taxon>Ascomycota</taxon>
        <taxon>Pezizomycotina</taxon>
        <taxon>Sordariomycetes</taxon>
        <taxon>Xylariomycetidae</taxon>
        <taxon>Amphisphaeriales</taxon>
        <taxon>Apiosporaceae</taxon>
        <taxon>Apiospora</taxon>
    </lineage>
</organism>
<dbReference type="EMBL" id="JAQQWM010000008">
    <property type="protein sequence ID" value="KAK8054427.1"/>
    <property type="molecule type" value="Genomic_DNA"/>
</dbReference>
<evidence type="ECO:0000313" key="2">
    <source>
        <dbReference type="Proteomes" id="UP001446871"/>
    </source>
</evidence>
<proteinExistence type="predicted"/>
<sequence length="180" mass="19445">MVAARVVCLAGEAKVPCVWYICRPPVITSLKLMLDQKQKLFVSIVYSITRQLCQLVPIELGTDFEGLESLARLDGSPQSIPIALSLLKGLIKISPNLMICVIDGLQLLDCGELVRYVDELLEVLAGPVQDHVVKLLVTTSGSFTSGAKLGTTARLDCSVAPARMRGRDVAGGRSMHSLRL</sequence>
<comment type="caution">
    <text evidence="1">The sequence shown here is derived from an EMBL/GenBank/DDBJ whole genome shotgun (WGS) entry which is preliminary data.</text>
</comment>
<gene>
    <name evidence="1" type="ORF">PG996_013728</name>
</gene>
<accession>A0ABR1U6T2</accession>
<reference evidence="1 2" key="1">
    <citation type="submission" date="2023-01" db="EMBL/GenBank/DDBJ databases">
        <title>Analysis of 21 Apiospora genomes using comparative genomics revels a genus with tremendous synthesis potential of carbohydrate active enzymes and secondary metabolites.</title>
        <authorList>
            <person name="Sorensen T."/>
        </authorList>
    </citation>
    <scope>NUCLEOTIDE SEQUENCE [LARGE SCALE GENOMIC DNA]</scope>
    <source>
        <strain evidence="1 2">CBS 83171</strain>
    </source>
</reference>
<name>A0ABR1U6T2_9PEZI</name>